<organism evidence="1 2">
    <name type="scientific">Ciceribacter thiooxidans</name>
    <dbReference type="NCBI Taxonomy" id="1969821"/>
    <lineage>
        <taxon>Bacteria</taxon>
        <taxon>Pseudomonadati</taxon>
        <taxon>Pseudomonadota</taxon>
        <taxon>Alphaproteobacteria</taxon>
        <taxon>Hyphomicrobiales</taxon>
        <taxon>Rhizobiaceae</taxon>
        <taxon>Ciceribacter</taxon>
    </lineage>
</organism>
<comment type="caution">
    <text evidence="1">The sequence shown here is derived from an EMBL/GenBank/DDBJ whole genome shotgun (WGS) entry which is preliminary data.</text>
</comment>
<evidence type="ECO:0000313" key="2">
    <source>
        <dbReference type="Proteomes" id="UP001595647"/>
    </source>
</evidence>
<gene>
    <name evidence="1" type="ORF">ACFOHV_19175</name>
</gene>
<dbReference type="EMBL" id="JBHRTG010000019">
    <property type="protein sequence ID" value="MFC3165409.1"/>
    <property type="molecule type" value="Genomic_DNA"/>
</dbReference>
<sequence length="72" mass="7855">MKQSNQRKLHSLLFEEGRELVNIKFMPGNDRGLTPAKLSDAAARAIGDALDSGLVSQPPRTGMNKCRLDAFA</sequence>
<reference evidence="2" key="1">
    <citation type="journal article" date="2019" name="Int. J. Syst. Evol. Microbiol.">
        <title>The Global Catalogue of Microorganisms (GCM) 10K type strain sequencing project: providing services to taxonomists for standard genome sequencing and annotation.</title>
        <authorList>
            <consortium name="The Broad Institute Genomics Platform"/>
            <consortium name="The Broad Institute Genome Sequencing Center for Infectious Disease"/>
            <person name="Wu L."/>
            <person name="Ma J."/>
        </authorList>
    </citation>
    <scope>NUCLEOTIDE SEQUENCE [LARGE SCALE GENOMIC DNA]</scope>
    <source>
        <strain evidence="2">KCTC 52231</strain>
    </source>
</reference>
<dbReference type="RefSeq" id="WP_148175404.1">
    <property type="nucleotide sequence ID" value="NZ_CP059896.1"/>
</dbReference>
<accession>A0ABV7I810</accession>
<proteinExistence type="predicted"/>
<keyword evidence="2" id="KW-1185">Reference proteome</keyword>
<dbReference type="Proteomes" id="UP001595647">
    <property type="component" value="Unassembled WGS sequence"/>
</dbReference>
<evidence type="ECO:0008006" key="3">
    <source>
        <dbReference type="Google" id="ProtNLM"/>
    </source>
</evidence>
<evidence type="ECO:0000313" key="1">
    <source>
        <dbReference type="EMBL" id="MFC3165409.1"/>
    </source>
</evidence>
<name>A0ABV7I810_9HYPH</name>
<protein>
    <recommendedName>
        <fullName evidence="3">DUF2922 domain-containing protein</fullName>
    </recommendedName>
</protein>